<dbReference type="SMART" id="SM00387">
    <property type="entry name" value="HATPase_c"/>
    <property type="match status" value="1"/>
</dbReference>
<dbReference type="EC" id="2.7.13.3" evidence="3"/>
<dbReference type="Gene3D" id="3.30.565.10">
    <property type="entry name" value="Histidine kinase-like ATPase, C-terminal domain"/>
    <property type="match status" value="1"/>
</dbReference>
<dbReference type="InterPro" id="IPR036890">
    <property type="entry name" value="HATPase_C_sf"/>
</dbReference>
<dbReference type="InterPro" id="IPR003594">
    <property type="entry name" value="HATPase_dom"/>
</dbReference>
<dbReference type="Pfam" id="PF00672">
    <property type="entry name" value="HAMP"/>
    <property type="match status" value="1"/>
</dbReference>
<feature type="transmembrane region" description="Helical" evidence="15">
    <location>
        <begin position="156"/>
        <end position="175"/>
    </location>
</feature>
<organism evidence="18 19">
    <name type="scientific">Roseicyclus persicicus</name>
    <dbReference type="NCBI Taxonomy" id="2650661"/>
    <lineage>
        <taxon>Bacteria</taxon>
        <taxon>Pseudomonadati</taxon>
        <taxon>Pseudomonadota</taxon>
        <taxon>Alphaproteobacteria</taxon>
        <taxon>Rhodobacterales</taxon>
        <taxon>Roseobacteraceae</taxon>
        <taxon>Roseicyclus</taxon>
    </lineage>
</organism>
<dbReference type="InterPro" id="IPR004358">
    <property type="entry name" value="Sig_transdc_His_kin-like_C"/>
</dbReference>
<dbReference type="SMART" id="SM00304">
    <property type="entry name" value="HAMP"/>
    <property type="match status" value="1"/>
</dbReference>
<dbReference type="CDD" id="cd00075">
    <property type="entry name" value="HATPase"/>
    <property type="match status" value="1"/>
</dbReference>
<dbReference type="PANTHER" id="PTHR44936">
    <property type="entry name" value="SENSOR PROTEIN CREC"/>
    <property type="match status" value="1"/>
</dbReference>
<evidence type="ECO:0000256" key="3">
    <source>
        <dbReference type="ARBA" id="ARBA00012438"/>
    </source>
</evidence>
<keyword evidence="5" id="KW-0997">Cell inner membrane</keyword>
<dbReference type="PANTHER" id="PTHR44936:SF5">
    <property type="entry name" value="SENSOR HISTIDINE KINASE ENVZ"/>
    <property type="match status" value="1"/>
</dbReference>
<name>A0A7X6GYJ3_9RHOB</name>
<protein>
    <recommendedName>
        <fullName evidence="3">histidine kinase</fullName>
        <ecNumber evidence="3">2.7.13.3</ecNumber>
    </recommendedName>
</protein>
<evidence type="ECO:0000256" key="14">
    <source>
        <dbReference type="ARBA" id="ARBA00023136"/>
    </source>
</evidence>
<accession>A0A7X6GYJ3</accession>
<dbReference type="InterPro" id="IPR050980">
    <property type="entry name" value="2C_sensor_his_kinase"/>
</dbReference>
<keyword evidence="11" id="KW-0067">ATP-binding</keyword>
<sequence length="434" mass="46759">MEFAWLKRMMPRGLYGRAALILLVPIVTLQIVVSAQILQRYFQEVAGQMSAALALDLALVLDEIDRGGPEAAAAVAAALQIGIGPPPAGLTADRRAVYDLTGIEAIRVLRRNLPQLVAVDLSTDWRRPVVVLEGRAGPVALSVTRQRMSASNPHQLLVLMIFTGLFMTWVAYLFLRNQLKPIKRLAEAADAFGKGRVVPYNPSGATEVRSAGRAFLDMRGRIEGMLEQRTLMLSGVSHDLRTPLTRMKLGLSMLDQDPEVAALSRDVAEMEALLETFLDFARGEALDDPVPTDPVALARGLVADAARGGGRVTLAAPDPGTTLLLRPQAVRRCVMNLLSNALRYGTTARLTVALPDRAIRFTVEDDGPGIPADRREEALKPFARLDAARNQDKGSGVGLGLAIARDIAQRHGGSLSLGESADLGGLRVDLVLPR</sequence>
<evidence type="ECO:0000313" key="18">
    <source>
        <dbReference type="EMBL" id="NKX44750.1"/>
    </source>
</evidence>
<dbReference type="InterPro" id="IPR003660">
    <property type="entry name" value="HAMP_dom"/>
</dbReference>
<evidence type="ECO:0000256" key="13">
    <source>
        <dbReference type="ARBA" id="ARBA00023012"/>
    </source>
</evidence>
<dbReference type="PRINTS" id="PR00344">
    <property type="entry name" value="BCTRLSENSOR"/>
</dbReference>
<evidence type="ECO:0000256" key="11">
    <source>
        <dbReference type="ARBA" id="ARBA00022840"/>
    </source>
</evidence>
<comment type="caution">
    <text evidence="18">The sequence shown here is derived from an EMBL/GenBank/DDBJ whole genome shotgun (WGS) entry which is preliminary data.</text>
</comment>
<evidence type="ECO:0000313" key="19">
    <source>
        <dbReference type="Proteomes" id="UP000526408"/>
    </source>
</evidence>
<dbReference type="InterPro" id="IPR003661">
    <property type="entry name" value="HisK_dim/P_dom"/>
</dbReference>
<dbReference type="PROSITE" id="PS50109">
    <property type="entry name" value="HIS_KIN"/>
    <property type="match status" value="1"/>
</dbReference>
<keyword evidence="12 15" id="KW-1133">Transmembrane helix</keyword>
<evidence type="ECO:0000256" key="9">
    <source>
        <dbReference type="ARBA" id="ARBA00022741"/>
    </source>
</evidence>
<dbReference type="SUPFAM" id="SSF47384">
    <property type="entry name" value="Homodimeric domain of signal transducing histidine kinase"/>
    <property type="match status" value="1"/>
</dbReference>
<dbReference type="GO" id="GO:0005524">
    <property type="term" value="F:ATP binding"/>
    <property type="evidence" value="ECO:0007669"/>
    <property type="project" value="UniProtKB-KW"/>
</dbReference>
<dbReference type="GO" id="GO:0000155">
    <property type="term" value="F:phosphorelay sensor kinase activity"/>
    <property type="evidence" value="ECO:0007669"/>
    <property type="project" value="InterPro"/>
</dbReference>
<reference evidence="18 19" key="1">
    <citation type="submission" date="2020-04" db="EMBL/GenBank/DDBJ databases">
        <authorList>
            <person name="Yoon J."/>
        </authorList>
    </citation>
    <scope>NUCLEOTIDE SEQUENCE [LARGE SCALE GENOMIC DNA]</scope>
    <source>
        <strain evidence="18 19">KMU-115</strain>
    </source>
</reference>
<dbReference type="EMBL" id="JAAZQQ010000002">
    <property type="protein sequence ID" value="NKX44750.1"/>
    <property type="molecule type" value="Genomic_DNA"/>
</dbReference>
<keyword evidence="7" id="KW-0808">Transferase</keyword>
<evidence type="ECO:0000256" key="15">
    <source>
        <dbReference type="SAM" id="Phobius"/>
    </source>
</evidence>
<dbReference type="PROSITE" id="PS50885">
    <property type="entry name" value="HAMP"/>
    <property type="match status" value="1"/>
</dbReference>
<dbReference type="InterPro" id="IPR036097">
    <property type="entry name" value="HisK_dim/P_sf"/>
</dbReference>
<keyword evidence="4" id="KW-1003">Cell membrane</keyword>
<evidence type="ECO:0000256" key="5">
    <source>
        <dbReference type="ARBA" id="ARBA00022519"/>
    </source>
</evidence>
<dbReference type="Proteomes" id="UP000526408">
    <property type="component" value="Unassembled WGS sequence"/>
</dbReference>
<keyword evidence="19" id="KW-1185">Reference proteome</keyword>
<keyword evidence="14 15" id="KW-0472">Membrane</keyword>
<dbReference type="InterPro" id="IPR005467">
    <property type="entry name" value="His_kinase_dom"/>
</dbReference>
<comment type="subcellular location">
    <subcellularLocation>
        <location evidence="2">Cell inner membrane</location>
        <topology evidence="2">Multi-pass membrane protein</topology>
    </subcellularLocation>
</comment>
<keyword evidence="6" id="KW-0597">Phosphoprotein</keyword>
<dbReference type="Pfam" id="PF02518">
    <property type="entry name" value="HATPase_c"/>
    <property type="match status" value="1"/>
</dbReference>
<dbReference type="AlphaFoldDB" id="A0A7X6GYJ3"/>
<evidence type="ECO:0000259" key="17">
    <source>
        <dbReference type="PROSITE" id="PS50885"/>
    </source>
</evidence>
<evidence type="ECO:0000259" key="16">
    <source>
        <dbReference type="PROSITE" id="PS50109"/>
    </source>
</evidence>
<evidence type="ECO:0000256" key="10">
    <source>
        <dbReference type="ARBA" id="ARBA00022777"/>
    </source>
</evidence>
<evidence type="ECO:0000256" key="8">
    <source>
        <dbReference type="ARBA" id="ARBA00022692"/>
    </source>
</evidence>
<dbReference type="SUPFAM" id="SSF55874">
    <property type="entry name" value="ATPase domain of HSP90 chaperone/DNA topoisomerase II/histidine kinase"/>
    <property type="match status" value="1"/>
</dbReference>
<feature type="domain" description="Histidine kinase" evidence="16">
    <location>
        <begin position="235"/>
        <end position="434"/>
    </location>
</feature>
<keyword evidence="8 15" id="KW-0812">Transmembrane</keyword>
<evidence type="ECO:0000256" key="4">
    <source>
        <dbReference type="ARBA" id="ARBA00022475"/>
    </source>
</evidence>
<dbReference type="CDD" id="cd00082">
    <property type="entry name" value="HisKA"/>
    <property type="match status" value="1"/>
</dbReference>
<proteinExistence type="predicted"/>
<feature type="domain" description="HAMP" evidence="17">
    <location>
        <begin position="176"/>
        <end position="227"/>
    </location>
</feature>
<keyword evidence="13" id="KW-0902">Two-component regulatory system</keyword>
<dbReference type="Pfam" id="PF00512">
    <property type="entry name" value="HisKA"/>
    <property type="match status" value="1"/>
</dbReference>
<dbReference type="RefSeq" id="WP_168623097.1">
    <property type="nucleotide sequence ID" value="NZ_JAAZQQ010000002.1"/>
</dbReference>
<evidence type="ECO:0000256" key="1">
    <source>
        <dbReference type="ARBA" id="ARBA00000085"/>
    </source>
</evidence>
<evidence type="ECO:0000256" key="7">
    <source>
        <dbReference type="ARBA" id="ARBA00022679"/>
    </source>
</evidence>
<dbReference type="SMART" id="SM00388">
    <property type="entry name" value="HisKA"/>
    <property type="match status" value="1"/>
</dbReference>
<evidence type="ECO:0000256" key="2">
    <source>
        <dbReference type="ARBA" id="ARBA00004429"/>
    </source>
</evidence>
<keyword evidence="10" id="KW-0418">Kinase</keyword>
<evidence type="ECO:0000256" key="12">
    <source>
        <dbReference type="ARBA" id="ARBA00022989"/>
    </source>
</evidence>
<dbReference type="Gene3D" id="1.10.287.130">
    <property type="match status" value="1"/>
</dbReference>
<gene>
    <name evidence="18" type="ORF">HCU73_09125</name>
</gene>
<dbReference type="GO" id="GO:0005886">
    <property type="term" value="C:plasma membrane"/>
    <property type="evidence" value="ECO:0007669"/>
    <property type="project" value="UniProtKB-SubCell"/>
</dbReference>
<evidence type="ECO:0000256" key="6">
    <source>
        <dbReference type="ARBA" id="ARBA00022553"/>
    </source>
</evidence>
<comment type="catalytic activity">
    <reaction evidence="1">
        <text>ATP + protein L-histidine = ADP + protein N-phospho-L-histidine.</text>
        <dbReference type="EC" id="2.7.13.3"/>
    </reaction>
</comment>
<keyword evidence="9" id="KW-0547">Nucleotide-binding</keyword>